<feature type="domain" description="Ketoreductase" evidence="3">
    <location>
        <begin position="9"/>
        <end position="192"/>
    </location>
</feature>
<dbReference type="PROSITE" id="PS00061">
    <property type="entry name" value="ADH_SHORT"/>
    <property type="match status" value="1"/>
</dbReference>
<dbReference type="InterPro" id="IPR057326">
    <property type="entry name" value="KR_dom"/>
</dbReference>
<comment type="similarity">
    <text evidence="1">Belongs to the short-chain dehydrogenases/reductases (SDR) family.</text>
</comment>
<dbReference type="InterPro" id="IPR036291">
    <property type="entry name" value="NAD(P)-bd_dom_sf"/>
</dbReference>
<accession>A0ABU9CRP2</accession>
<organism evidence="4 5">
    <name type="scientific">Pseudaquabacterium inlustre</name>
    <dbReference type="NCBI Taxonomy" id="2984192"/>
    <lineage>
        <taxon>Bacteria</taxon>
        <taxon>Pseudomonadati</taxon>
        <taxon>Pseudomonadota</taxon>
        <taxon>Betaproteobacteria</taxon>
        <taxon>Burkholderiales</taxon>
        <taxon>Sphaerotilaceae</taxon>
        <taxon>Pseudaquabacterium</taxon>
    </lineage>
</organism>
<dbReference type="PANTHER" id="PTHR43639">
    <property type="entry name" value="OXIDOREDUCTASE, SHORT-CHAIN DEHYDROGENASE/REDUCTASE FAMILY (AFU_ORTHOLOGUE AFUA_5G02870)"/>
    <property type="match status" value="1"/>
</dbReference>
<sequence length="263" mass="27237">MSDSISQRKVCVVTGSSSGIGAATARLYAERGWNVVINYSRDAATAEAVAEDCAALGADVLVQPANVAVDADCRALAAAVEARWGRCDVLVNNAGTTKFMHARKLDGLDAEDFQRIYAVNVVGAFQMVRALEPLLRASAPHAAVVNMSSIAGLTGMGSSIAYAASKGALNTLTIALARALGPDVRVNAIAPGFVETPWLKQGLGEGPDGRYDASVKAYQGRATLAAVMSPEDVARTAWYLGVDAVKTTGEVISVDAGAKLLPV</sequence>
<dbReference type="InterPro" id="IPR002347">
    <property type="entry name" value="SDR_fam"/>
</dbReference>
<evidence type="ECO:0000313" key="4">
    <source>
        <dbReference type="EMBL" id="MEK8053445.1"/>
    </source>
</evidence>
<dbReference type="PRINTS" id="PR00081">
    <property type="entry name" value="GDHRDH"/>
</dbReference>
<name>A0ABU9CRP2_9BURK</name>
<dbReference type="Proteomes" id="UP001365405">
    <property type="component" value="Unassembled WGS sequence"/>
</dbReference>
<dbReference type="InterPro" id="IPR020904">
    <property type="entry name" value="Sc_DH/Rdtase_CS"/>
</dbReference>
<evidence type="ECO:0000259" key="3">
    <source>
        <dbReference type="SMART" id="SM00822"/>
    </source>
</evidence>
<protein>
    <submittedName>
        <fullName evidence="4">SDR family oxidoreductase</fullName>
        <ecNumber evidence="4">1.-.-.-</ecNumber>
    </submittedName>
</protein>
<dbReference type="EMBL" id="JBBUTH010000011">
    <property type="protein sequence ID" value="MEK8053445.1"/>
    <property type="molecule type" value="Genomic_DNA"/>
</dbReference>
<evidence type="ECO:0000313" key="5">
    <source>
        <dbReference type="Proteomes" id="UP001365405"/>
    </source>
</evidence>
<keyword evidence="5" id="KW-1185">Reference proteome</keyword>
<dbReference type="CDD" id="cd05233">
    <property type="entry name" value="SDR_c"/>
    <property type="match status" value="1"/>
</dbReference>
<dbReference type="SUPFAM" id="SSF51735">
    <property type="entry name" value="NAD(P)-binding Rossmann-fold domains"/>
    <property type="match status" value="1"/>
</dbReference>
<evidence type="ECO:0000256" key="2">
    <source>
        <dbReference type="ARBA" id="ARBA00023002"/>
    </source>
</evidence>
<comment type="caution">
    <text evidence="4">The sequence shown here is derived from an EMBL/GenBank/DDBJ whole genome shotgun (WGS) entry which is preliminary data.</text>
</comment>
<dbReference type="PANTHER" id="PTHR43639:SF1">
    <property type="entry name" value="SHORT-CHAIN DEHYDROGENASE_REDUCTASE FAMILY PROTEIN"/>
    <property type="match status" value="1"/>
</dbReference>
<dbReference type="Gene3D" id="3.40.50.720">
    <property type="entry name" value="NAD(P)-binding Rossmann-like Domain"/>
    <property type="match status" value="1"/>
</dbReference>
<reference evidence="4 5" key="1">
    <citation type="submission" date="2024-04" db="EMBL/GenBank/DDBJ databases">
        <title>Novel species of the genus Ideonella isolated from streams.</title>
        <authorList>
            <person name="Lu H."/>
        </authorList>
    </citation>
    <scope>NUCLEOTIDE SEQUENCE [LARGE SCALE GENOMIC DNA]</scope>
    <source>
        <strain evidence="4 5">DXS22W</strain>
    </source>
</reference>
<gene>
    <name evidence="4" type="ORF">AACH10_24520</name>
</gene>
<proteinExistence type="inferred from homology"/>
<dbReference type="RefSeq" id="WP_341413179.1">
    <property type="nucleotide sequence ID" value="NZ_JBBUTH010000011.1"/>
</dbReference>
<keyword evidence="2 4" id="KW-0560">Oxidoreductase</keyword>
<evidence type="ECO:0000256" key="1">
    <source>
        <dbReference type="ARBA" id="ARBA00006484"/>
    </source>
</evidence>
<dbReference type="Pfam" id="PF13561">
    <property type="entry name" value="adh_short_C2"/>
    <property type="match status" value="1"/>
</dbReference>
<dbReference type="SMART" id="SM00822">
    <property type="entry name" value="PKS_KR"/>
    <property type="match status" value="1"/>
</dbReference>
<dbReference type="EC" id="1.-.-.-" evidence="4"/>
<dbReference type="PRINTS" id="PR00080">
    <property type="entry name" value="SDRFAMILY"/>
</dbReference>
<dbReference type="GO" id="GO:0016491">
    <property type="term" value="F:oxidoreductase activity"/>
    <property type="evidence" value="ECO:0007669"/>
    <property type="project" value="UniProtKB-KW"/>
</dbReference>